<gene>
    <name evidence="1" type="ORF">KME15_26540</name>
</gene>
<evidence type="ECO:0000313" key="1">
    <source>
        <dbReference type="EMBL" id="MBW4662227.1"/>
    </source>
</evidence>
<dbReference type="AlphaFoldDB" id="A0A951UQ32"/>
<comment type="caution">
    <text evidence="1">The sequence shown here is derived from an EMBL/GenBank/DDBJ whole genome shotgun (WGS) entry which is preliminary data.</text>
</comment>
<protein>
    <recommendedName>
        <fullName evidence="3">Hydrocarbon-binding protein</fullName>
    </recommendedName>
</protein>
<dbReference type="EMBL" id="JAHHHD010000063">
    <property type="protein sequence ID" value="MBW4662227.1"/>
    <property type="molecule type" value="Genomic_DNA"/>
</dbReference>
<proteinExistence type="predicted"/>
<reference evidence="1" key="2">
    <citation type="journal article" date="2022" name="Microbiol. Resour. Announc.">
        <title>Metagenome Sequencing to Explore Phylogenomics of Terrestrial Cyanobacteria.</title>
        <authorList>
            <person name="Ward R.D."/>
            <person name="Stajich J.E."/>
            <person name="Johansen J.R."/>
            <person name="Huntemann M."/>
            <person name="Clum A."/>
            <person name="Foster B."/>
            <person name="Foster B."/>
            <person name="Roux S."/>
            <person name="Palaniappan K."/>
            <person name="Varghese N."/>
            <person name="Mukherjee S."/>
            <person name="Reddy T.B.K."/>
            <person name="Daum C."/>
            <person name="Copeland A."/>
            <person name="Chen I.A."/>
            <person name="Ivanova N.N."/>
            <person name="Kyrpides N.C."/>
            <person name="Shapiro N."/>
            <person name="Eloe-Fadrosh E.A."/>
            <person name="Pietrasiak N."/>
        </authorList>
    </citation>
    <scope>NUCLEOTIDE SEQUENCE</scope>
    <source>
        <strain evidence="1">UHER 2000/2452</strain>
    </source>
</reference>
<evidence type="ECO:0008006" key="3">
    <source>
        <dbReference type="Google" id="ProtNLM"/>
    </source>
</evidence>
<accession>A0A951UQ32</accession>
<organism evidence="1 2">
    <name type="scientific">Drouetiella hepatica Uher 2000/2452</name>
    <dbReference type="NCBI Taxonomy" id="904376"/>
    <lineage>
        <taxon>Bacteria</taxon>
        <taxon>Bacillati</taxon>
        <taxon>Cyanobacteriota</taxon>
        <taxon>Cyanophyceae</taxon>
        <taxon>Oculatellales</taxon>
        <taxon>Oculatellaceae</taxon>
        <taxon>Drouetiella</taxon>
    </lineage>
</organism>
<reference evidence="1" key="1">
    <citation type="submission" date="2021-05" db="EMBL/GenBank/DDBJ databases">
        <authorList>
            <person name="Pietrasiak N."/>
            <person name="Ward R."/>
            <person name="Stajich J.E."/>
            <person name="Kurbessoian T."/>
        </authorList>
    </citation>
    <scope>NUCLEOTIDE SEQUENCE</scope>
    <source>
        <strain evidence="1">UHER 2000/2452</strain>
    </source>
</reference>
<evidence type="ECO:0000313" key="2">
    <source>
        <dbReference type="Proteomes" id="UP000757435"/>
    </source>
</evidence>
<name>A0A951UQ32_9CYAN</name>
<dbReference type="Proteomes" id="UP000757435">
    <property type="component" value="Unassembled WGS sequence"/>
</dbReference>
<sequence>MTTSTLINTAPVRPELGDFSSIICFRAVVIGIEDALGEKAAAIALISAGRARGRQIAEQLGLKSSVADLTAIAASLNLILGKEGTRLCIIDEITVDSTIRVSCRETICSSAELQGSSRKLTYTLGAIQGALEQMTGCRLRGKQIESVLRGSTHDVVEFEILT</sequence>